<dbReference type="Proteomes" id="UP000285138">
    <property type="component" value="Unassembled WGS sequence"/>
</dbReference>
<feature type="coiled-coil region" evidence="7">
    <location>
        <begin position="29"/>
        <end position="106"/>
    </location>
</feature>
<feature type="compositionally biased region" description="Basic and acidic residues" evidence="8">
    <location>
        <begin position="163"/>
        <end position="172"/>
    </location>
</feature>
<comment type="caution">
    <text evidence="9">The sequence shown here is derived from an EMBL/GenBank/DDBJ whole genome shotgun (WGS) entry which is preliminary data.</text>
</comment>
<keyword evidence="5 7" id="KW-0175">Coiled coil</keyword>
<comment type="subcellular location">
    <subcellularLocation>
        <location evidence="1">Cytoplasm</location>
    </subcellularLocation>
</comment>
<dbReference type="AlphaFoldDB" id="A0A424YAF4"/>
<evidence type="ECO:0000313" key="9">
    <source>
        <dbReference type="EMBL" id="RQD73113.1"/>
    </source>
</evidence>
<dbReference type="InterPro" id="IPR019933">
    <property type="entry name" value="DivIVA_domain"/>
</dbReference>
<reference evidence="9 10" key="1">
    <citation type="submission" date="2018-08" db="EMBL/GenBank/DDBJ databases">
        <title>The metabolism and importance of syntrophic acetate oxidation coupled to methane or sulfide production in haloalkaline environments.</title>
        <authorList>
            <person name="Timmers P.H.A."/>
            <person name="Vavourakis C.D."/>
            <person name="Sorokin D.Y."/>
            <person name="Sinninghe Damste J.S."/>
            <person name="Muyzer G."/>
            <person name="Stams A.J.M."/>
            <person name="Plugge C.M."/>
        </authorList>
    </citation>
    <scope>NUCLEOTIDE SEQUENCE [LARGE SCALE GENOMIC DNA]</scope>
    <source>
        <strain evidence="9">MSAO_Bac1</strain>
    </source>
</reference>
<dbReference type="PANTHER" id="PTHR35794">
    <property type="entry name" value="CELL DIVISION PROTEIN DIVIVA"/>
    <property type="match status" value="1"/>
</dbReference>
<evidence type="ECO:0000256" key="3">
    <source>
        <dbReference type="ARBA" id="ARBA00022490"/>
    </source>
</evidence>
<evidence type="ECO:0000313" key="10">
    <source>
        <dbReference type="Proteomes" id="UP000285138"/>
    </source>
</evidence>
<evidence type="ECO:0000256" key="7">
    <source>
        <dbReference type="SAM" id="Coils"/>
    </source>
</evidence>
<keyword evidence="3" id="KW-0963">Cytoplasm</keyword>
<dbReference type="EMBL" id="QZAA01000278">
    <property type="protein sequence ID" value="RQD73113.1"/>
    <property type="molecule type" value="Genomic_DNA"/>
</dbReference>
<dbReference type="NCBIfam" id="TIGR03544">
    <property type="entry name" value="DivI1A_domain"/>
    <property type="match status" value="1"/>
</dbReference>
<dbReference type="GO" id="GO:0051301">
    <property type="term" value="P:cell division"/>
    <property type="evidence" value="ECO:0007669"/>
    <property type="project" value="UniProtKB-KW"/>
</dbReference>
<keyword evidence="6" id="KW-0131">Cell cycle</keyword>
<dbReference type="PANTHER" id="PTHR35794:SF2">
    <property type="entry name" value="CELL DIVISION PROTEIN DIVIVA"/>
    <property type="match status" value="1"/>
</dbReference>
<comment type="similarity">
    <text evidence="2">Belongs to the DivIVA family.</text>
</comment>
<evidence type="ECO:0000256" key="6">
    <source>
        <dbReference type="ARBA" id="ARBA00023306"/>
    </source>
</evidence>
<evidence type="ECO:0000256" key="2">
    <source>
        <dbReference type="ARBA" id="ARBA00009008"/>
    </source>
</evidence>
<evidence type="ECO:0000256" key="1">
    <source>
        <dbReference type="ARBA" id="ARBA00004496"/>
    </source>
</evidence>
<protein>
    <submittedName>
        <fullName evidence="9">DivIVA domain-containing protein</fullName>
    </submittedName>
</protein>
<feature type="region of interest" description="Disordered" evidence="8">
    <location>
        <begin position="147"/>
        <end position="172"/>
    </location>
</feature>
<dbReference type="Pfam" id="PF05103">
    <property type="entry name" value="DivIVA"/>
    <property type="match status" value="1"/>
</dbReference>
<feature type="compositionally biased region" description="Acidic residues" evidence="8">
    <location>
        <begin position="151"/>
        <end position="162"/>
    </location>
</feature>
<accession>A0A424YAF4</accession>
<gene>
    <name evidence="9" type="ORF">D5R97_09910</name>
</gene>
<dbReference type="GO" id="GO:0005737">
    <property type="term" value="C:cytoplasm"/>
    <property type="evidence" value="ECO:0007669"/>
    <property type="project" value="UniProtKB-SubCell"/>
</dbReference>
<sequence length="172" mass="20030">MSLTPLDIQNKEFSLVLRGFNKEEVNEFLDKVTKDYEEVIKENASLKEKVDSLEGKLEHYKKIEETLQKAIVIAQDTAEEVKRNASKEAELIRREAEKDAARIVEEARYKASRILAEHEEVHKQAQVFKLRLRSLVEAQLSALESERWLDIEEDQTEEEKSEEGENREDQTA</sequence>
<name>A0A424YAF4_9FIRM</name>
<proteinExistence type="inferred from homology"/>
<evidence type="ECO:0000256" key="4">
    <source>
        <dbReference type="ARBA" id="ARBA00022618"/>
    </source>
</evidence>
<organism evidence="9 10">
    <name type="scientific">Candidatus Syntrophonatronum acetioxidans</name>
    <dbReference type="NCBI Taxonomy" id="1795816"/>
    <lineage>
        <taxon>Bacteria</taxon>
        <taxon>Bacillati</taxon>
        <taxon>Bacillota</taxon>
        <taxon>Clostridia</taxon>
        <taxon>Eubacteriales</taxon>
        <taxon>Syntrophomonadaceae</taxon>
        <taxon>Candidatus Syntrophonatronum</taxon>
    </lineage>
</organism>
<dbReference type="Gene3D" id="6.10.250.660">
    <property type="match status" value="1"/>
</dbReference>
<dbReference type="InterPro" id="IPR007793">
    <property type="entry name" value="DivIVA_fam"/>
</dbReference>
<evidence type="ECO:0000256" key="8">
    <source>
        <dbReference type="SAM" id="MobiDB-lite"/>
    </source>
</evidence>
<keyword evidence="4" id="KW-0132">Cell division</keyword>
<evidence type="ECO:0000256" key="5">
    <source>
        <dbReference type="ARBA" id="ARBA00023054"/>
    </source>
</evidence>